<dbReference type="SMART" id="SM00419">
    <property type="entry name" value="HTH_CRP"/>
    <property type="match status" value="1"/>
</dbReference>
<keyword evidence="3" id="KW-0804">Transcription</keyword>
<dbReference type="CDD" id="cd00092">
    <property type="entry name" value="HTH_CRP"/>
    <property type="match status" value="1"/>
</dbReference>
<accession>A0A2T1BZ41</accession>
<dbReference type="InterPro" id="IPR012318">
    <property type="entry name" value="HTH_CRP"/>
</dbReference>
<dbReference type="RefSeq" id="WP_106290371.1">
    <property type="nucleotide sequence ID" value="NZ_CAWNTC010000150.1"/>
</dbReference>
<dbReference type="PRINTS" id="PR00034">
    <property type="entry name" value="HTHCRP"/>
</dbReference>
<evidence type="ECO:0000313" key="6">
    <source>
        <dbReference type="Proteomes" id="UP000238762"/>
    </source>
</evidence>
<evidence type="ECO:0000259" key="4">
    <source>
        <dbReference type="PROSITE" id="PS51063"/>
    </source>
</evidence>
<sequence>MTLASSITQELSSQIAKEGRRLHFYRKSEEIPIIPQGIWQVYQGMVQVSTLCTNGEEVILGWVGDSNYFGQSWFPSFNLNQQLASPKLNLYISYRGLSDVYLKWYNISEIETNPTLAPAILPQLGKRLQQTEKLLAMGGHKRVEDRLYQLLLLLKQEMGQTISQGTRLSYRLTHQHLANTIGTTRVTVTRLLGKLQKQGCIEIDARRHIILKDDSFDSKHF</sequence>
<dbReference type="SUPFAM" id="SSF46785">
    <property type="entry name" value="Winged helix' DNA-binding domain"/>
    <property type="match status" value="1"/>
</dbReference>
<organism evidence="5 6">
    <name type="scientific">Merismopedia glauca CCAP 1448/3</name>
    <dbReference type="NCBI Taxonomy" id="1296344"/>
    <lineage>
        <taxon>Bacteria</taxon>
        <taxon>Bacillati</taxon>
        <taxon>Cyanobacteriota</taxon>
        <taxon>Cyanophyceae</taxon>
        <taxon>Synechococcales</taxon>
        <taxon>Merismopediaceae</taxon>
        <taxon>Merismopedia</taxon>
    </lineage>
</organism>
<keyword evidence="6" id="KW-1185">Reference proteome</keyword>
<reference evidence="5 6" key="1">
    <citation type="submission" date="2018-02" db="EMBL/GenBank/DDBJ databases">
        <authorList>
            <person name="Cohen D.B."/>
            <person name="Kent A.D."/>
        </authorList>
    </citation>
    <scope>NUCLEOTIDE SEQUENCE [LARGE SCALE GENOMIC DNA]</scope>
    <source>
        <strain evidence="5 6">CCAP 1448/3</strain>
    </source>
</reference>
<dbReference type="EMBL" id="PVWJ01000118">
    <property type="protein sequence ID" value="PSB01271.1"/>
    <property type="molecule type" value="Genomic_DNA"/>
</dbReference>
<evidence type="ECO:0000256" key="1">
    <source>
        <dbReference type="ARBA" id="ARBA00023015"/>
    </source>
</evidence>
<dbReference type="Pfam" id="PF13545">
    <property type="entry name" value="HTH_Crp_2"/>
    <property type="match status" value="1"/>
</dbReference>
<dbReference type="PROSITE" id="PS51063">
    <property type="entry name" value="HTH_CRP_2"/>
    <property type="match status" value="1"/>
</dbReference>
<dbReference type="GO" id="GO:0003677">
    <property type="term" value="F:DNA binding"/>
    <property type="evidence" value="ECO:0007669"/>
    <property type="project" value="UniProtKB-KW"/>
</dbReference>
<evidence type="ECO:0000313" key="5">
    <source>
        <dbReference type="EMBL" id="PSB01271.1"/>
    </source>
</evidence>
<dbReference type="InterPro" id="IPR018490">
    <property type="entry name" value="cNMP-bd_dom_sf"/>
</dbReference>
<dbReference type="Gene3D" id="1.10.10.10">
    <property type="entry name" value="Winged helix-like DNA-binding domain superfamily/Winged helix DNA-binding domain"/>
    <property type="match status" value="1"/>
</dbReference>
<dbReference type="OrthoDB" id="5242211at2"/>
<name>A0A2T1BZ41_9CYAN</name>
<proteinExistence type="predicted"/>
<dbReference type="AlphaFoldDB" id="A0A2T1BZ41"/>
<protein>
    <recommendedName>
        <fullName evidence="4">HTH crp-type domain-containing protein</fullName>
    </recommendedName>
</protein>
<comment type="caution">
    <text evidence="5">The sequence shown here is derived from an EMBL/GenBank/DDBJ whole genome shotgun (WGS) entry which is preliminary data.</text>
</comment>
<dbReference type="InterPro" id="IPR036390">
    <property type="entry name" value="WH_DNA-bd_sf"/>
</dbReference>
<evidence type="ECO:0000256" key="3">
    <source>
        <dbReference type="ARBA" id="ARBA00023163"/>
    </source>
</evidence>
<keyword evidence="2" id="KW-0238">DNA-binding</keyword>
<evidence type="ECO:0000256" key="2">
    <source>
        <dbReference type="ARBA" id="ARBA00023125"/>
    </source>
</evidence>
<reference evidence="5 6" key="2">
    <citation type="submission" date="2018-03" db="EMBL/GenBank/DDBJ databases">
        <title>The ancient ancestry and fast evolution of plastids.</title>
        <authorList>
            <person name="Moore K.R."/>
            <person name="Magnabosco C."/>
            <person name="Momper L."/>
            <person name="Gold D.A."/>
            <person name="Bosak T."/>
            <person name="Fournier G.P."/>
        </authorList>
    </citation>
    <scope>NUCLEOTIDE SEQUENCE [LARGE SCALE GENOMIC DNA]</scope>
    <source>
        <strain evidence="5 6">CCAP 1448/3</strain>
    </source>
</reference>
<dbReference type="InterPro" id="IPR036388">
    <property type="entry name" value="WH-like_DNA-bd_sf"/>
</dbReference>
<dbReference type="SUPFAM" id="SSF51206">
    <property type="entry name" value="cAMP-binding domain-like"/>
    <property type="match status" value="1"/>
</dbReference>
<dbReference type="GO" id="GO:0006355">
    <property type="term" value="P:regulation of DNA-templated transcription"/>
    <property type="evidence" value="ECO:0007669"/>
    <property type="project" value="InterPro"/>
</dbReference>
<gene>
    <name evidence="5" type="ORF">C7B64_19190</name>
</gene>
<dbReference type="Proteomes" id="UP000238762">
    <property type="component" value="Unassembled WGS sequence"/>
</dbReference>
<feature type="domain" description="HTH crp-type" evidence="4">
    <location>
        <begin position="141"/>
        <end position="214"/>
    </location>
</feature>
<keyword evidence="1" id="KW-0805">Transcription regulation</keyword>